<sequence length="208" mass="21659">MIRVALADDHPVFREGLQLLLDSSGDIEVVGVAADGAELLTLLDQPGLEVDVVVLDLDMPVLDGVATARRLAASRPGVGILALTMHDEPTVVGRALDAGVRGYVLKGAGHGAIARAVRAVAEGDTVLSGTVGEAVRRRSLAADGPALPGLSTRESEVLTLVAQGRDNHEIARSLYLSVKTVQNHVSGLLSKTGARTRAELVALARDAW</sequence>
<evidence type="ECO:0000256" key="3">
    <source>
        <dbReference type="ARBA" id="ARBA00023125"/>
    </source>
</evidence>
<dbReference type="InterPro" id="IPR058245">
    <property type="entry name" value="NreC/VraR/RcsB-like_REC"/>
</dbReference>
<dbReference type="CDD" id="cd17535">
    <property type="entry name" value="REC_NarL-like"/>
    <property type="match status" value="1"/>
</dbReference>
<dbReference type="InterPro" id="IPR001789">
    <property type="entry name" value="Sig_transdc_resp-reg_receiver"/>
</dbReference>
<dbReference type="InterPro" id="IPR000792">
    <property type="entry name" value="Tscrpt_reg_LuxR_C"/>
</dbReference>
<gene>
    <name evidence="8" type="ORF">NF557_14910</name>
</gene>
<evidence type="ECO:0000259" key="6">
    <source>
        <dbReference type="PROSITE" id="PS50043"/>
    </source>
</evidence>
<dbReference type="CDD" id="cd06170">
    <property type="entry name" value="LuxR_C_like"/>
    <property type="match status" value="1"/>
</dbReference>
<evidence type="ECO:0000256" key="5">
    <source>
        <dbReference type="PROSITE-ProRule" id="PRU00169"/>
    </source>
</evidence>
<evidence type="ECO:0000313" key="9">
    <source>
        <dbReference type="Proteomes" id="UP001056535"/>
    </source>
</evidence>
<dbReference type="PANTHER" id="PTHR43214">
    <property type="entry name" value="TWO-COMPONENT RESPONSE REGULATOR"/>
    <property type="match status" value="1"/>
</dbReference>
<dbReference type="Gene3D" id="3.40.50.2300">
    <property type="match status" value="1"/>
</dbReference>
<dbReference type="InterPro" id="IPR011006">
    <property type="entry name" value="CheY-like_superfamily"/>
</dbReference>
<feature type="domain" description="Response regulatory" evidence="7">
    <location>
        <begin position="3"/>
        <end position="121"/>
    </location>
</feature>
<dbReference type="RefSeq" id="WP_252620398.1">
    <property type="nucleotide sequence ID" value="NZ_CP099490.1"/>
</dbReference>
<dbReference type="Pfam" id="PF00196">
    <property type="entry name" value="GerE"/>
    <property type="match status" value="1"/>
</dbReference>
<organism evidence="8 9">
    <name type="scientific">Ornithinimicrobium cryptoxanthini</name>
    <dbReference type="NCBI Taxonomy" id="2934161"/>
    <lineage>
        <taxon>Bacteria</taxon>
        <taxon>Bacillati</taxon>
        <taxon>Actinomycetota</taxon>
        <taxon>Actinomycetes</taxon>
        <taxon>Micrococcales</taxon>
        <taxon>Ornithinimicrobiaceae</taxon>
        <taxon>Ornithinimicrobium</taxon>
    </lineage>
</organism>
<dbReference type="SMART" id="SM00421">
    <property type="entry name" value="HTH_LUXR"/>
    <property type="match status" value="1"/>
</dbReference>
<protein>
    <submittedName>
        <fullName evidence="8">Response regulator transcription factor</fullName>
    </submittedName>
</protein>
<evidence type="ECO:0000256" key="2">
    <source>
        <dbReference type="ARBA" id="ARBA00023015"/>
    </source>
</evidence>
<evidence type="ECO:0000256" key="1">
    <source>
        <dbReference type="ARBA" id="ARBA00022553"/>
    </source>
</evidence>
<keyword evidence="2" id="KW-0805">Transcription regulation</keyword>
<dbReference type="InterPro" id="IPR016032">
    <property type="entry name" value="Sig_transdc_resp-reg_C-effctor"/>
</dbReference>
<proteinExistence type="predicted"/>
<dbReference type="InterPro" id="IPR039420">
    <property type="entry name" value="WalR-like"/>
</dbReference>
<dbReference type="PANTHER" id="PTHR43214:SF24">
    <property type="entry name" value="TRANSCRIPTIONAL REGULATORY PROTEIN NARL-RELATED"/>
    <property type="match status" value="1"/>
</dbReference>
<evidence type="ECO:0000256" key="4">
    <source>
        <dbReference type="ARBA" id="ARBA00023163"/>
    </source>
</evidence>
<reference evidence="8" key="1">
    <citation type="submission" date="2022-06" db="EMBL/GenBank/DDBJ databases">
        <title>Ornithinimicrobium JY.X270.</title>
        <authorList>
            <person name="Huang Y."/>
        </authorList>
    </citation>
    <scope>NUCLEOTIDE SEQUENCE</scope>
    <source>
        <strain evidence="8">JY.X270</strain>
    </source>
</reference>
<feature type="modified residue" description="4-aspartylphosphate" evidence="5">
    <location>
        <position position="56"/>
    </location>
</feature>
<dbReference type="PRINTS" id="PR00038">
    <property type="entry name" value="HTHLUXR"/>
</dbReference>
<accession>A0ABY4YGZ0</accession>
<keyword evidence="4" id="KW-0804">Transcription</keyword>
<evidence type="ECO:0000313" key="8">
    <source>
        <dbReference type="EMBL" id="USQ75874.1"/>
    </source>
</evidence>
<name>A0ABY4YGZ0_9MICO</name>
<dbReference type="SUPFAM" id="SSF52172">
    <property type="entry name" value="CheY-like"/>
    <property type="match status" value="1"/>
</dbReference>
<dbReference type="Pfam" id="PF00072">
    <property type="entry name" value="Response_reg"/>
    <property type="match status" value="1"/>
</dbReference>
<evidence type="ECO:0000259" key="7">
    <source>
        <dbReference type="PROSITE" id="PS50110"/>
    </source>
</evidence>
<dbReference type="Proteomes" id="UP001056535">
    <property type="component" value="Chromosome"/>
</dbReference>
<dbReference type="EMBL" id="CP099490">
    <property type="protein sequence ID" value="USQ75874.1"/>
    <property type="molecule type" value="Genomic_DNA"/>
</dbReference>
<dbReference type="PROSITE" id="PS50043">
    <property type="entry name" value="HTH_LUXR_2"/>
    <property type="match status" value="1"/>
</dbReference>
<feature type="domain" description="HTH luxR-type" evidence="6">
    <location>
        <begin position="143"/>
        <end position="208"/>
    </location>
</feature>
<dbReference type="PROSITE" id="PS50110">
    <property type="entry name" value="RESPONSE_REGULATORY"/>
    <property type="match status" value="1"/>
</dbReference>
<keyword evidence="1 5" id="KW-0597">Phosphoprotein</keyword>
<dbReference type="SUPFAM" id="SSF46894">
    <property type="entry name" value="C-terminal effector domain of the bipartite response regulators"/>
    <property type="match status" value="1"/>
</dbReference>
<keyword evidence="9" id="KW-1185">Reference proteome</keyword>
<dbReference type="SMART" id="SM00448">
    <property type="entry name" value="REC"/>
    <property type="match status" value="1"/>
</dbReference>
<keyword evidence="3" id="KW-0238">DNA-binding</keyword>